<protein>
    <recommendedName>
        <fullName evidence="1">diguanylate cyclase</fullName>
        <ecNumber evidence="1">2.7.7.65</ecNumber>
    </recommendedName>
</protein>
<gene>
    <name evidence="4" type="ORF">BU251_09355</name>
</gene>
<keyword evidence="5" id="KW-1185">Reference proteome</keyword>
<dbReference type="InterPro" id="IPR043128">
    <property type="entry name" value="Rev_trsase/Diguanyl_cyclase"/>
</dbReference>
<dbReference type="EC" id="2.7.7.65" evidence="1"/>
<dbReference type="AlphaFoldDB" id="A0A410P6T5"/>
<keyword evidence="2" id="KW-1133">Transmembrane helix</keyword>
<reference evidence="4 5" key="1">
    <citation type="submission" date="2017-01" db="EMBL/GenBank/DDBJ databases">
        <title>First insights into the biology of 'candidatus Vampirococcus archaeovorus'.</title>
        <authorList>
            <person name="Kizina J."/>
            <person name="Jordan S."/>
            <person name="Stueber K."/>
            <person name="Reinhardt R."/>
            <person name="Harder J."/>
        </authorList>
    </citation>
    <scope>NUCLEOTIDE SEQUENCE [LARGE SCALE GENOMIC DNA]</scope>
    <source>
        <strain evidence="4 5">LiM</strain>
    </source>
</reference>
<feature type="transmembrane region" description="Helical" evidence="2">
    <location>
        <begin position="178"/>
        <end position="198"/>
    </location>
</feature>
<dbReference type="PANTHER" id="PTHR45138">
    <property type="entry name" value="REGULATORY COMPONENTS OF SENSORY TRANSDUCTION SYSTEM"/>
    <property type="match status" value="1"/>
</dbReference>
<dbReference type="Gene3D" id="3.30.70.270">
    <property type="match status" value="1"/>
</dbReference>
<dbReference type="CDD" id="cd01949">
    <property type="entry name" value="GGDEF"/>
    <property type="match status" value="1"/>
</dbReference>
<accession>A0A410P6T5</accession>
<dbReference type="SMART" id="SM00267">
    <property type="entry name" value="GGDEF"/>
    <property type="match status" value="1"/>
</dbReference>
<dbReference type="OrthoDB" id="9759607at2"/>
<sequence>MLDQAPRDILTGFYQRDALEPYLRQLMADSTAQGKPFSLALIDIDRFKKYNDKYGHLFGDEILKYATSTLRLTFLEGPSFFLRYGGDEFIVIFPGKTVREALSAMRQCQHNLRRRPCLYGNRFYRVSVSCGIAGFPQDGRTPDEMIRNADEAMYFSKKTGRNRIIPYGRIGLLKFRRIAMFLAAALFAAAAVTLLYRLTYQQIIRPRLEQLKHMKIVTEPRNLDTVILRNGLVFKGSILTENNGGVVLHLYFENGGEGQMTIRRSEISQIKYGGAP</sequence>
<name>A0A410P6T5_VELA1</name>
<dbReference type="PANTHER" id="PTHR45138:SF24">
    <property type="entry name" value="DIGUANYLATE CYCLASE DGCC-RELATED"/>
    <property type="match status" value="1"/>
</dbReference>
<dbReference type="InterPro" id="IPR029787">
    <property type="entry name" value="Nucleotide_cyclase"/>
</dbReference>
<dbReference type="InterPro" id="IPR050469">
    <property type="entry name" value="Diguanylate_Cyclase"/>
</dbReference>
<keyword evidence="2" id="KW-0472">Membrane</keyword>
<evidence type="ECO:0000313" key="5">
    <source>
        <dbReference type="Proteomes" id="UP000287243"/>
    </source>
</evidence>
<dbReference type="Pfam" id="PF00990">
    <property type="entry name" value="GGDEF"/>
    <property type="match status" value="1"/>
</dbReference>
<evidence type="ECO:0000256" key="2">
    <source>
        <dbReference type="SAM" id="Phobius"/>
    </source>
</evidence>
<dbReference type="KEGG" id="vai:BU251_09355"/>
<dbReference type="GO" id="GO:1902201">
    <property type="term" value="P:negative regulation of bacterial-type flagellum-dependent cell motility"/>
    <property type="evidence" value="ECO:0007669"/>
    <property type="project" value="TreeGrafter"/>
</dbReference>
<feature type="domain" description="GGDEF" evidence="3">
    <location>
        <begin position="35"/>
        <end position="169"/>
    </location>
</feature>
<dbReference type="NCBIfam" id="TIGR00254">
    <property type="entry name" value="GGDEF"/>
    <property type="match status" value="1"/>
</dbReference>
<keyword evidence="2" id="KW-0812">Transmembrane</keyword>
<dbReference type="EMBL" id="CP019384">
    <property type="protein sequence ID" value="QAT17916.1"/>
    <property type="molecule type" value="Genomic_DNA"/>
</dbReference>
<proteinExistence type="predicted"/>
<dbReference type="SUPFAM" id="SSF55073">
    <property type="entry name" value="Nucleotide cyclase"/>
    <property type="match status" value="1"/>
</dbReference>
<dbReference type="InterPro" id="IPR000160">
    <property type="entry name" value="GGDEF_dom"/>
</dbReference>
<evidence type="ECO:0000313" key="4">
    <source>
        <dbReference type="EMBL" id="QAT17916.1"/>
    </source>
</evidence>
<dbReference type="GO" id="GO:0043709">
    <property type="term" value="P:cell adhesion involved in single-species biofilm formation"/>
    <property type="evidence" value="ECO:0007669"/>
    <property type="project" value="TreeGrafter"/>
</dbReference>
<organism evidence="4 5">
    <name type="scientific">Velamenicoccus archaeovorus</name>
    <dbReference type="NCBI Taxonomy" id="1930593"/>
    <lineage>
        <taxon>Bacteria</taxon>
        <taxon>Pseudomonadati</taxon>
        <taxon>Candidatus Omnitrophota</taxon>
        <taxon>Candidatus Velamenicoccus</taxon>
    </lineage>
</organism>
<dbReference type="RefSeq" id="WP_128700880.1">
    <property type="nucleotide sequence ID" value="NZ_CP019384.1"/>
</dbReference>
<dbReference type="GO" id="GO:0005886">
    <property type="term" value="C:plasma membrane"/>
    <property type="evidence" value="ECO:0007669"/>
    <property type="project" value="TreeGrafter"/>
</dbReference>
<evidence type="ECO:0000256" key="1">
    <source>
        <dbReference type="ARBA" id="ARBA00012528"/>
    </source>
</evidence>
<evidence type="ECO:0000259" key="3">
    <source>
        <dbReference type="PROSITE" id="PS50887"/>
    </source>
</evidence>
<dbReference type="GO" id="GO:0052621">
    <property type="term" value="F:diguanylate cyclase activity"/>
    <property type="evidence" value="ECO:0007669"/>
    <property type="project" value="UniProtKB-EC"/>
</dbReference>
<dbReference type="PROSITE" id="PS50887">
    <property type="entry name" value="GGDEF"/>
    <property type="match status" value="1"/>
</dbReference>
<dbReference type="Proteomes" id="UP000287243">
    <property type="component" value="Chromosome"/>
</dbReference>